<dbReference type="InterPro" id="IPR011990">
    <property type="entry name" value="TPR-like_helical_dom_sf"/>
</dbReference>
<evidence type="ECO:0000313" key="2">
    <source>
        <dbReference type="Proteomes" id="UP000299290"/>
    </source>
</evidence>
<gene>
    <name evidence="1" type="ORF">SANT12839_069050</name>
</gene>
<dbReference type="AlphaFoldDB" id="A0A4D4KJH4"/>
<sequence length="139" mass="15042">MEGADMGGLWARWRRRRGRRGARALDPGLRAMVRAAYDEGRPIPESLARKAAEAGDPRGMTVYGIGLGERGAYAEAVHWLGKAAATGDLSAMVVLGTVHLDHGELGEAERHFRRAAERGHAGARLALRQLRARRNGSGH</sequence>
<protein>
    <recommendedName>
        <fullName evidence="3">Sel1 repeat family protein</fullName>
    </recommendedName>
</protein>
<organism evidence="1 2">
    <name type="scientific">Streptomyces antimycoticus</name>
    <dbReference type="NCBI Taxonomy" id="68175"/>
    <lineage>
        <taxon>Bacteria</taxon>
        <taxon>Bacillati</taxon>
        <taxon>Actinomycetota</taxon>
        <taxon>Actinomycetes</taxon>
        <taxon>Kitasatosporales</taxon>
        <taxon>Streptomycetaceae</taxon>
        <taxon>Streptomyces</taxon>
        <taxon>Streptomyces violaceusniger group</taxon>
    </lineage>
</organism>
<dbReference type="Proteomes" id="UP000299290">
    <property type="component" value="Unassembled WGS sequence"/>
</dbReference>
<accession>A0A4D4KJH4</accession>
<name>A0A4D4KJH4_9ACTN</name>
<comment type="caution">
    <text evidence="1">The sequence shown here is derived from an EMBL/GenBank/DDBJ whole genome shotgun (WGS) entry which is preliminary data.</text>
</comment>
<evidence type="ECO:0008006" key="3">
    <source>
        <dbReference type="Google" id="ProtNLM"/>
    </source>
</evidence>
<keyword evidence="2" id="KW-1185">Reference proteome</keyword>
<dbReference type="Gene3D" id="1.25.40.10">
    <property type="entry name" value="Tetratricopeptide repeat domain"/>
    <property type="match status" value="1"/>
</dbReference>
<proteinExistence type="predicted"/>
<dbReference type="SUPFAM" id="SSF81901">
    <property type="entry name" value="HCP-like"/>
    <property type="match status" value="1"/>
</dbReference>
<evidence type="ECO:0000313" key="1">
    <source>
        <dbReference type="EMBL" id="GDY46023.1"/>
    </source>
</evidence>
<dbReference type="EMBL" id="BJHV01000001">
    <property type="protein sequence ID" value="GDY46023.1"/>
    <property type="molecule type" value="Genomic_DNA"/>
</dbReference>
<reference evidence="1 2" key="1">
    <citation type="journal article" date="2020" name="Int. J. Syst. Evol. Microbiol.">
        <title>Reclassification of Streptomyces castelarensis and Streptomyces sporoclivatus as later heterotypic synonyms of Streptomyces antimycoticus.</title>
        <authorList>
            <person name="Komaki H."/>
            <person name="Tamura T."/>
        </authorList>
    </citation>
    <scope>NUCLEOTIDE SEQUENCE [LARGE SCALE GENOMIC DNA]</scope>
    <source>
        <strain evidence="1 2">NBRC 12839</strain>
    </source>
</reference>